<accession>A0A8S1H7L2</accession>
<feature type="compositionally biased region" description="Polar residues" evidence="22">
    <location>
        <begin position="1056"/>
        <end position="1066"/>
    </location>
</feature>
<evidence type="ECO:0000313" key="24">
    <source>
        <dbReference type="EMBL" id="CAD6191534.1"/>
    </source>
</evidence>
<feature type="region of interest" description="Disordered" evidence="22">
    <location>
        <begin position="243"/>
        <end position="263"/>
    </location>
</feature>
<sequence>MNVGSAGFYRGEMPTEVIAKVLRLTAESFEEAVEAASTVLLRGGVVALPTDTLYGLCTLIPYCDRLYSLKRRPLSKPLGVFLRSPGDIPLVARQTVPSELLNKLFPGPVTVIFERTADLPQQFNPGVANIGVRVAPTSLVAAICERVDQPVAQTSANVSGSLFNPTSTADFQDLLRYIDLVLDGGVIQNEKCQASTIVDLTLPGSYKIVRDGFRRDKTEEMLSSFGLELCDRMDPVEEMDDVRRAETADEEAPSTSAAPPVKGSEEFEDFVNDKQQSSRAKRNWQLCAKRLKMILRQKEEVAVDTDFIELRPLLRLVRVVPTGAPGRRRILMSPSLTLDVVVPKTSSVSSLTGFDNTGNVRIWPGSEMLTFLVATGQINLKGKRVLELGAGSMALPGFAAALLGAEVMLTDGNELSVENIQQIVDMNSFQKTPYVRKLVWGEEASDLPQFDLIFAADCVFFEQHRENLLKTIHKFLTPHGVALIASPERKGSLKAFSKLVEAFELVYSADHACNKLITDLVWDFVVKTKNLDENLPRLGLIHREVSKALHYAVIKTADDVLEMDGNEGKTFDDDLLERVTTVVWEKVVEDWSTDLLAFSGHAGRQTVNMDDIALLTRRIPDVFKMACQMAGVEFENKKGQRQRKSKNAEKAVSGVKRQAAEAKEEVLMEDKEDFPLPPKVVPFTSTPRASTKNRERLGPLFNSNITPIRPNTSKIVEQISADDSFDDEDCQVVIATPTIFKQESNEDPLVGKLERTLIEEEKTMRDAKNELPTSSKQVPEAGDQVDKKEDDPSRSNSPDLFSESKKSSKAAPVQSTSKEPAAGKSSKPFSFFTDDEFDEEETAKKPANKEKSPKKTADIAKKETPISNVLKVVSPNASKPFSFDVSFEDEPTAGTSEINKKSPEKPPEMKKRETATSNVSKTATPSVPKPFTFDDSFDEDETPGPSENTKKSPIKLPKSTVSTPTVAKSSGITGSSTVLKPEEKPVVKPSVKPQMDDSFDDDIVIISTTPRPNSKNDSQKAETSKLKPKSTPTPRGKPPKRTRDEKPLKNDKDKSSSTSPNVSKTDGNIPKKKKRFSEIVDSMEDIEFDDDF</sequence>
<feature type="compositionally biased region" description="Acidic residues" evidence="22">
    <location>
        <begin position="1081"/>
        <end position="1092"/>
    </location>
</feature>
<evidence type="ECO:0000256" key="8">
    <source>
        <dbReference type="ARBA" id="ARBA00015492"/>
    </source>
</evidence>
<evidence type="ECO:0000256" key="16">
    <source>
        <dbReference type="ARBA" id="ARBA00023128"/>
    </source>
</evidence>
<comment type="catalytic activity">
    <reaction evidence="19">
        <text>L-threonine + hydrogencarbonate + ATP = L-threonylcarbamoyladenylate + diphosphate + H2O</text>
        <dbReference type="Rhea" id="RHEA:36407"/>
        <dbReference type="ChEBI" id="CHEBI:15377"/>
        <dbReference type="ChEBI" id="CHEBI:17544"/>
        <dbReference type="ChEBI" id="CHEBI:30616"/>
        <dbReference type="ChEBI" id="CHEBI:33019"/>
        <dbReference type="ChEBI" id="CHEBI:57926"/>
        <dbReference type="ChEBI" id="CHEBI:73682"/>
        <dbReference type="EC" id="2.7.7.87"/>
    </reaction>
</comment>
<evidence type="ECO:0000256" key="21">
    <source>
        <dbReference type="ARBA" id="ARBA00063146"/>
    </source>
</evidence>
<dbReference type="InterPro" id="IPR019410">
    <property type="entry name" value="Methyltransf_16"/>
</dbReference>
<evidence type="ECO:0000256" key="6">
    <source>
        <dbReference type="ARBA" id="ARBA00011914"/>
    </source>
</evidence>
<dbReference type="EMBL" id="CAJGYM010000021">
    <property type="protein sequence ID" value="CAD6191534.1"/>
    <property type="molecule type" value="Genomic_DNA"/>
</dbReference>
<evidence type="ECO:0000256" key="20">
    <source>
        <dbReference type="ARBA" id="ARBA00058524"/>
    </source>
</evidence>
<dbReference type="Proteomes" id="UP000835052">
    <property type="component" value="Unassembled WGS sequence"/>
</dbReference>
<dbReference type="CDD" id="cd22919">
    <property type="entry name" value="HFD_CENP-S"/>
    <property type="match status" value="1"/>
</dbReference>
<feature type="region of interest" description="Disordered" evidence="22">
    <location>
        <begin position="762"/>
        <end position="1092"/>
    </location>
</feature>
<feature type="compositionally biased region" description="Basic and acidic residues" evidence="22">
    <location>
        <begin position="842"/>
        <end position="864"/>
    </location>
</feature>
<reference evidence="24" key="1">
    <citation type="submission" date="2020-10" db="EMBL/GenBank/DDBJ databases">
        <authorList>
            <person name="Kikuchi T."/>
        </authorList>
    </citation>
    <scope>NUCLEOTIDE SEQUENCE</scope>
    <source>
        <strain evidence="24">NKZ352</strain>
    </source>
</reference>
<feature type="compositionally biased region" description="Basic and acidic residues" evidence="22">
    <location>
        <begin position="784"/>
        <end position="793"/>
    </location>
</feature>
<dbReference type="OrthoDB" id="3648309at2759"/>
<dbReference type="Pfam" id="PF15630">
    <property type="entry name" value="CENP-S"/>
    <property type="match status" value="1"/>
</dbReference>
<comment type="caution">
    <text evidence="24">The sequence shown here is derived from an EMBL/GenBank/DDBJ whole genome shotgun (WGS) entry which is preliminary data.</text>
</comment>
<keyword evidence="16" id="KW-0496">Mitochondrion</keyword>
<dbReference type="Gene3D" id="3.90.870.10">
    <property type="entry name" value="DHBP synthase"/>
    <property type="match status" value="1"/>
</dbReference>
<evidence type="ECO:0000259" key="23">
    <source>
        <dbReference type="PROSITE" id="PS51163"/>
    </source>
</evidence>
<evidence type="ECO:0000256" key="19">
    <source>
        <dbReference type="ARBA" id="ARBA00048366"/>
    </source>
</evidence>
<evidence type="ECO:0000256" key="12">
    <source>
        <dbReference type="ARBA" id="ARBA00022490"/>
    </source>
</evidence>
<feature type="compositionally biased region" description="Polar residues" evidence="22">
    <location>
        <begin position="959"/>
        <end position="978"/>
    </location>
</feature>
<dbReference type="GO" id="GO:0046982">
    <property type="term" value="F:protein heterodimerization activity"/>
    <property type="evidence" value="ECO:0007669"/>
    <property type="project" value="InterPro"/>
</dbReference>
<evidence type="ECO:0000256" key="11">
    <source>
        <dbReference type="ARBA" id="ARBA00022475"/>
    </source>
</evidence>
<gene>
    <name evidence="24" type="ORF">CAUJ_LOCUS7453</name>
</gene>
<feature type="region of interest" description="Disordered" evidence="22">
    <location>
        <begin position="637"/>
        <end position="656"/>
    </location>
</feature>
<evidence type="ECO:0000256" key="2">
    <source>
        <dbReference type="ARBA" id="ARBA00004173"/>
    </source>
</evidence>
<dbReference type="Gene3D" id="1.10.20.10">
    <property type="entry name" value="Histone, subunit A"/>
    <property type="match status" value="1"/>
</dbReference>
<dbReference type="PROSITE" id="PS51163">
    <property type="entry name" value="YRDC"/>
    <property type="match status" value="1"/>
</dbReference>
<dbReference type="InterPro" id="IPR006070">
    <property type="entry name" value="Sua5-like_dom"/>
</dbReference>
<dbReference type="FunFam" id="3.90.870.10:FF:000007">
    <property type="entry name" value="YrdC N6-threonylcarbamoyltransferase domain containing"/>
    <property type="match status" value="1"/>
</dbReference>
<dbReference type="Gene3D" id="3.40.50.150">
    <property type="entry name" value="Vaccinia Virus protein VP39"/>
    <property type="match status" value="1"/>
</dbReference>
<dbReference type="Pfam" id="PF01300">
    <property type="entry name" value="Sua5_yciO_yrdC"/>
    <property type="match status" value="1"/>
</dbReference>
<keyword evidence="13" id="KW-0489">Methyltransferase</keyword>
<feature type="domain" description="YrdC-like" evidence="23">
    <location>
        <begin position="30"/>
        <end position="214"/>
    </location>
</feature>
<evidence type="ECO:0000256" key="7">
    <source>
        <dbReference type="ARBA" id="ARBA00012584"/>
    </source>
</evidence>
<dbReference type="GO" id="GO:0018025">
    <property type="term" value="F:calmodulin-lysine N-methyltransferase activity"/>
    <property type="evidence" value="ECO:0007669"/>
    <property type="project" value="UniProtKB-EC"/>
</dbReference>
<dbReference type="GO" id="GO:0071821">
    <property type="term" value="C:FANCM-MHF complex"/>
    <property type="evidence" value="ECO:0007669"/>
    <property type="project" value="InterPro"/>
</dbReference>
<dbReference type="PANTHER" id="PTHR13539">
    <property type="entry name" value="CALMODULIN-LYSINE N-METHYLTRANSFERASE"/>
    <property type="match status" value="1"/>
</dbReference>
<dbReference type="EC" id="2.1.1.60" evidence="6"/>
<evidence type="ECO:0000256" key="14">
    <source>
        <dbReference type="ARBA" id="ARBA00022679"/>
    </source>
</evidence>
<evidence type="ECO:0000256" key="17">
    <source>
        <dbReference type="ARBA" id="ARBA00023136"/>
    </source>
</evidence>
<feature type="region of interest" description="Disordered" evidence="22">
    <location>
        <begin position="677"/>
        <end position="705"/>
    </location>
</feature>
<dbReference type="SUPFAM" id="SSF55821">
    <property type="entry name" value="YrdC/RibB"/>
    <property type="match status" value="1"/>
</dbReference>
<keyword evidence="18" id="KW-0539">Nucleus</keyword>
<feature type="compositionally biased region" description="Polar residues" evidence="22">
    <location>
        <begin position="915"/>
        <end position="925"/>
    </location>
</feature>
<dbReference type="PANTHER" id="PTHR13539:SF3">
    <property type="entry name" value="CALMODULIN-LYSINE N-METHYLTRANSFERASE"/>
    <property type="match status" value="1"/>
</dbReference>
<dbReference type="GO" id="GO:0003725">
    <property type="term" value="F:double-stranded RNA binding"/>
    <property type="evidence" value="ECO:0007669"/>
    <property type="project" value="InterPro"/>
</dbReference>
<dbReference type="CDD" id="cd02440">
    <property type="entry name" value="AdoMet_MTases"/>
    <property type="match status" value="1"/>
</dbReference>
<comment type="subcellular location">
    <subcellularLocation>
        <location evidence="3">Cell membrane</location>
        <topology evidence="3">Peripheral membrane protein</topology>
    </subcellularLocation>
    <subcellularLocation>
        <location evidence="4">Cytoplasm</location>
    </subcellularLocation>
    <subcellularLocation>
        <location evidence="2">Mitochondrion</location>
    </subcellularLocation>
    <subcellularLocation>
        <location evidence="1">Nucleus</location>
    </subcellularLocation>
</comment>
<dbReference type="InterPro" id="IPR029003">
    <property type="entry name" value="CENP-S/Mhf1"/>
</dbReference>
<feature type="compositionally biased region" description="Basic and acidic residues" evidence="22">
    <location>
        <begin position="1041"/>
        <end position="1055"/>
    </location>
</feature>
<keyword evidence="12" id="KW-0963">Cytoplasm</keyword>
<proteinExistence type="inferred from homology"/>
<dbReference type="GO" id="GO:0005739">
    <property type="term" value="C:mitochondrion"/>
    <property type="evidence" value="ECO:0007669"/>
    <property type="project" value="UniProtKB-SubCell"/>
</dbReference>
<protein>
    <recommendedName>
        <fullName evidence="10">Calmodulin-lysine N-methyltransferase</fullName>
        <ecNumber evidence="6">2.1.1.60</ecNumber>
        <ecNumber evidence="7">2.7.7.87</ecNumber>
    </recommendedName>
    <alternativeName>
        <fullName evidence="9">Centromere protein S</fullName>
    </alternativeName>
    <alternativeName>
        <fullName evidence="8">Threonylcarbamoyl-AMP synthase</fullName>
    </alternativeName>
</protein>
<keyword evidence="14" id="KW-0808">Transferase</keyword>
<dbReference type="Pfam" id="PF10294">
    <property type="entry name" value="Methyltransf_16"/>
    <property type="match status" value="1"/>
</dbReference>
<evidence type="ECO:0000256" key="1">
    <source>
        <dbReference type="ARBA" id="ARBA00004123"/>
    </source>
</evidence>
<organism evidence="24 25">
    <name type="scientific">Caenorhabditis auriculariae</name>
    <dbReference type="NCBI Taxonomy" id="2777116"/>
    <lineage>
        <taxon>Eukaryota</taxon>
        <taxon>Metazoa</taxon>
        <taxon>Ecdysozoa</taxon>
        <taxon>Nematoda</taxon>
        <taxon>Chromadorea</taxon>
        <taxon>Rhabditida</taxon>
        <taxon>Rhabditina</taxon>
        <taxon>Rhabditomorpha</taxon>
        <taxon>Rhabditoidea</taxon>
        <taxon>Rhabditidae</taxon>
        <taxon>Peloderinae</taxon>
        <taxon>Caenorhabditis</taxon>
    </lineage>
</organism>
<dbReference type="InterPro" id="IPR029063">
    <property type="entry name" value="SAM-dependent_MTases_sf"/>
</dbReference>
<evidence type="ECO:0000256" key="22">
    <source>
        <dbReference type="SAM" id="MobiDB-lite"/>
    </source>
</evidence>
<feature type="compositionally biased region" description="Basic and acidic residues" evidence="22">
    <location>
        <begin position="898"/>
        <end position="914"/>
    </location>
</feature>
<dbReference type="SUPFAM" id="SSF53335">
    <property type="entry name" value="S-adenosyl-L-methionine-dependent methyltransferases"/>
    <property type="match status" value="1"/>
</dbReference>
<dbReference type="InterPro" id="IPR017945">
    <property type="entry name" value="DHBP_synth_RibB-like_a/b_dom"/>
</dbReference>
<evidence type="ECO:0000256" key="15">
    <source>
        <dbReference type="ARBA" id="ARBA00022946"/>
    </source>
</evidence>
<evidence type="ECO:0000256" key="3">
    <source>
        <dbReference type="ARBA" id="ARBA00004202"/>
    </source>
</evidence>
<keyword evidence="15" id="KW-0809">Transit peptide</keyword>
<comment type="similarity">
    <text evidence="5">Belongs to the SUA5 family.</text>
</comment>
<name>A0A8S1H7L2_9PELO</name>
<dbReference type="GO" id="GO:0032259">
    <property type="term" value="P:methylation"/>
    <property type="evidence" value="ECO:0007669"/>
    <property type="project" value="UniProtKB-KW"/>
</dbReference>
<evidence type="ECO:0000256" key="13">
    <source>
        <dbReference type="ARBA" id="ARBA00022603"/>
    </source>
</evidence>
<dbReference type="InterPro" id="IPR009072">
    <property type="entry name" value="Histone-fold"/>
</dbReference>
<comment type="subunit">
    <text evidence="21">Interacts with RSC1A1.</text>
</comment>
<evidence type="ECO:0000313" key="25">
    <source>
        <dbReference type="Proteomes" id="UP000835052"/>
    </source>
</evidence>
<evidence type="ECO:0000256" key="18">
    <source>
        <dbReference type="ARBA" id="ARBA00023242"/>
    </source>
</evidence>
<evidence type="ECO:0000256" key="5">
    <source>
        <dbReference type="ARBA" id="ARBA00007663"/>
    </source>
</evidence>
<keyword evidence="11" id="KW-1003">Cell membrane</keyword>
<keyword evidence="17" id="KW-0472">Membrane</keyword>
<dbReference type="EC" id="2.7.7.87" evidence="7"/>
<dbReference type="InterPro" id="IPR025800">
    <property type="entry name" value="CaM-Lys-N-MeTrfase"/>
</dbReference>
<comment type="function">
    <text evidence="20">Cytoplasmic and mitochondrial threonylcarbamoyl-AMP synthase required for the formation of a threonylcarbamoyl group on adenosine at position 37 (t(6)A37) in tRNAs that read codons beginning with adenine. Catalyzes the conversion of L-threonine, HCO(3)(-)/CO(2) and ATP to give threonylcarbamoyl-AMP (TC-AMP) as the acyladenylate intermediate, with the release of diphosphate. Participates in t(6)A37 formation in cytoplasmic and mitochondrial tRNAs. May regulate the activity of some transporters.</text>
</comment>
<evidence type="ECO:0000256" key="9">
    <source>
        <dbReference type="ARBA" id="ARBA00016400"/>
    </source>
</evidence>
<keyword evidence="25" id="KW-1185">Reference proteome</keyword>
<dbReference type="AlphaFoldDB" id="A0A8S1H7L2"/>
<dbReference type="GO" id="GO:0005886">
    <property type="term" value="C:plasma membrane"/>
    <property type="evidence" value="ECO:0007669"/>
    <property type="project" value="UniProtKB-SubCell"/>
</dbReference>
<evidence type="ECO:0000256" key="4">
    <source>
        <dbReference type="ARBA" id="ARBA00004496"/>
    </source>
</evidence>
<dbReference type="GO" id="GO:0061710">
    <property type="term" value="F:L-threonylcarbamoyladenylate synthase"/>
    <property type="evidence" value="ECO:0007669"/>
    <property type="project" value="UniProtKB-EC"/>
</dbReference>
<evidence type="ECO:0000256" key="10">
    <source>
        <dbReference type="ARBA" id="ARBA00020594"/>
    </source>
</evidence>